<dbReference type="Gene3D" id="3.40.50.720">
    <property type="entry name" value="NAD(P)-binding Rossmann-like Domain"/>
    <property type="match status" value="1"/>
</dbReference>
<dbReference type="PANTHER" id="PTHR43401:SF2">
    <property type="entry name" value="L-THREONINE 3-DEHYDROGENASE"/>
    <property type="match status" value="1"/>
</dbReference>
<evidence type="ECO:0000313" key="5">
    <source>
        <dbReference type="EMBL" id="QHW29694.1"/>
    </source>
</evidence>
<dbReference type="SUPFAM" id="SSF51735">
    <property type="entry name" value="NAD(P)-binding Rossmann-fold domains"/>
    <property type="match status" value="1"/>
</dbReference>
<feature type="domain" description="Enoyl reductase (ER)" evidence="4">
    <location>
        <begin position="14"/>
        <end position="340"/>
    </location>
</feature>
<keyword evidence="1" id="KW-0479">Metal-binding</keyword>
<dbReference type="PANTHER" id="PTHR43401">
    <property type="entry name" value="L-THREONINE 3-DEHYDROGENASE"/>
    <property type="match status" value="1"/>
</dbReference>
<dbReference type="Gene3D" id="3.90.180.10">
    <property type="entry name" value="Medium-chain alcohol dehydrogenases, catalytic domain"/>
    <property type="match status" value="1"/>
</dbReference>
<dbReference type="KEGG" id="prz:GZH47_01790"/>
<dbReference type="InterPro" id="IPR013149">
    <property type="entry name" value="ADH-like_C"/>
</dbReference>
<dbReference type="EMBL" id="CP048286">
    <property type="protein sequence ID" value="QHW29694.1"/>
    <property type="molecule type" value="Genomic_DNA"/>
</dbReference>
<dbReference type="SUPFAM" id="SSF50129">
    <property type="entry name" value="GroES-like"/>
    <property type="match status" value="1"/>
</dbReference>
<evidence type="ECO:0000313" key="6">
    <source>
        <dbReference type="Proteomes" id="UP000479114"/>
    </source>
</evidence>
<evidence type="ECO:0000256" key="3">
    <source>
        <dbReference type="ARBA" id="ARBA00023002"/>
    </source>
</evidence>
<dbReference type="InterPro" id="IPR036291">
    <property type="entry name" value="NAD(P)-bd_dom_sf"/>
</dbReference>
<accession>A0A6C0NTZ3</accession>
<dbReference type="Proteomes" id="UP000479114">
    <property type="component" value="Chromosome"/>
</dbReference>
<evidence type="ECO:0000256" key="1">
    <source>
        <dbReference type="ARBA" id="ARBA00022723"/>
    </source>
</evidence>
<dbReference type="SMART" id="SM00829">
    <property type="entry name" value="PKS_ER"/>
    <property type="match status" value="1"/>
</dbReference>
<dbReference type="InterPro" id="IPR013154">
    <property type="entry name" value="ADH-like_N"/>
</dbReference>
<keyword evidence="6" id="KW-1185">Reference proteome</keyword>
<organism evidence="5 6">
    <name type="scientific">Paenibacillus rhizovicinus</name>
    <dbReference type="NCBI Taxonomy" id="2704463"/>
    <lineage>
        <taxon>Bacteria</taxon>
        <taxon>Bacillati</taxon>
        <taxon>Bacillota</taxon>
        <taxon>Bacilli</taxon>
        <taxon>Bacillales</taxon>
        <taxon>Paenibacillaceae</taxon>
        <taxon>Paenibacillus</taxon>
    </lineage>
</organism>
<evidence type="ECO:0000259" key="4">
    <source>
        <dbReference type="SMART" id="SM00829"/>
    </source>
</evidence>
<dbReference type="InterPro" id="IPR020843">
    <property type="entry name" value="ER"/>
</dbReference>
<dbReference type="GO" id="GO:0046872">
    <property type="term" value="F:metal ion binding"/>
    <property type="evidence" value="ECO:0007669"/>
    <property type="project" value="UniProtKB-KW"/>
</dbReference>
<dbReference type="GO" id="GO:0016491">
    <property type="term" value="F:oxidoreductase activity"/>
    <property type="evidence" value="ECO:0007669"/>
    <property type="project" value="UniProtKB-KW"/>
</dbReference>
<dbReference type="RefSeq" id="WP_162638263.1">
    <property type="nucleotide sequence ID" value="NZ_CP048286.1"/>
</dbReference>
<keyword evidence="2" id="KW-0862">Zinc</keyword>
<gene>
    <name evidence="5" type="ORF">GZH47_01790</name>
</gene>
<dbReference type="InterPro" id="IPR011032">
    <property type="entry name" value="GroES-like_sf"/>
</dbReference>
<name>A0A6C0NTZ3_9BACL</name>
<evidence type="ECO:0000256" key="2">
    <source>
        <dbReference type="ARBA" id="ARBA00022833"/>
    </source>
</evidence>
<dbReference type="InterPro" id="IPR050129">
    <property type="entry name" value="Zn_alcohol_dh"/>
</dbReference>
<sequence length="350" mass="37404">MIPQTKMQVPLFAGDGRIDWTTREVPKPGAGQLLMLIEANALCGSDRGQFYRGSEVTPGHEAVGVVVEAGPDTSAAAGTRGVIYAKDYCGACRFCRMNMTNQCAASRGVIGFSEHGGYDPYVLIHERMLFPIGSDIPAGEATLLLDIMGTGSRAINRARALHSDIRSVLVCGAGPIGLGLLAMAKLLLGDDVPVAVSDFVPYRLELVKQLKGIPIALQETTLGEGIAAAGMNGVDVVLDASGKESARRAGLALLRPGGVLVCVGHGEGLSFRAAEELINVEKAVIGSDYFSYGDLERNLALYRAHRDYLARIITHRFPADRLQEAYKLFFESGQTGKVVVEHAYEIRGQA</sequence>
<proteinExistence type="predicted"/>
<dbReference type="Pfam" id="PF08240">
    <property type="entry name" value="ADH_N"/>
    <property type="match status" value="1"/>
</dbReference>
<keyword evidence="3" id="KW-0560">Oxidoreductase</keyword>
<reference evidence="5 6" key="1">
    <citation type="submission" date="2020-02" db="EMBL/GenBank/DDBJ databases">
        <title>Paenibacillus sp. nov., isolated from rhizosphere soil of tomato.</title>
        <authorList>
            <person name="Weon H.-Y."/>
            <person name="Lee S.A."/>
        </authorList>
    </citation>
    <scope>NUCLEOTIDE SEQUENCE [LARGE SCALE GENOMIC DNA]</scope>
    <source>
        <strain evidence="5 6">14171R-81</strain>
    </source>
</reference>
<dbReference type="Pfam" id="PF00107">
    <property type="entry name" value="ADH_zinc_N"/>
    <property type="match status" value="1"/>
</dbReference>
<dbReference type="AlphaFoldDB" id="A0A6C0NTZ3"/>
<protein>
    <submittedName>
        <fullName evidence="5">Alcohol dehydrogenase catalytic domain-containing protein</fullName>
    </submittedName>
</protein>